<sequence>MRRPKSAESLGQPGESKKPRAHTKENTKEIGMGSPLGNAPLLTDSDLDALAMQFLDSAYADYNKYSEWPLDRRIEGFLLRRGLVRLAEDGDAYGLILDRVMAYLGAAHRRGPGTGGRADERPRRPGTSVPIVGRD</sequence>
<dbReference type="eggNOG" id="ENOG5030DD7">
    <property type="taxonomic scope" value="Bacteria"/>
</dbReference>
<feature type="region of interest" description="Disordered" evidence="1">
    <location>
        <begin position="1"/>
        <end position="38"/>
    </location>
</feature>
<evidence type="ECO:0000256" key="1">
    <source>
        <dbReference type="SAM" id="MobiDB-lite"/>
    </source>
</evidence>
<dbReference type="AlphaFoldDB" id="U5WKV1"/>
<feature type="compositionally biased region" description="Basic and acidic residues" evidence="1">
    <location>
        <begin position="15"/>
        <end position="28"/>
    </location>
</feature>
<dbReference type="HOGENOM" id="CLU_1883451_0_0_11"/>
<name>U5WKV1_MYCKA</name>
<accession>U5WKV1</accession>
<reference evidence="2 3" key="1">
    <citation type="submission" date="2013-10" db="EMBL/GenBank/DDBJ databases">
        <title>Genome sequence of Mycobacterium kansasii.</title>
        <authorList>
            <consortium name="McGill University Mycobacterium genome consortium"/>
            <person name="Veyrier F.J."/>
            <person name="Behr M.A."/>
        </authorList>
    </citation>
    <scope>NUCLEOTIDE SEQUENCE [LARGE SCALE GENOMIC DNA]</scope>
    <source>
        <strain evidence="2 3">ATCC 12478</strain>
    </source>
</reference>
<gene>
    <name evidence="2" type="ORF">MKAN_04175</name>
</gene>
<organism evidence="2 3">
    <name type="scientific">Mycobacterium kansasii ATCC 12478</name>
    <dbReference type="NCBI Taxonomy" id="557599"/>
    <lineage>
        <taxon>Bacteria</taxon>
        <taxon>Bacillati</taxon>
        <taxon>Actinomycetota</taxon>
        <taxon>Actinomycetes</taxon>
        <taxon>Mycobacteriales</taxon>
        <taxon>Mycobacteriaceae</taxon>
        <taxon>Mycobacterium</taxon>
    </lineage>
</organism>
<proteinExistence type="predicted"/>
<feature type="region of interest" description="Disordered" evidence="1">
    <location>
        <begin position="108"/>
        <end position="135"/>
    </location>
</feature>
<dbReference type="KEGG" id="mkn:MKAN_04175"/>
<dbReference type="Proteomes" id="UP000017786">
    <property type="component" value="Chromosome"/>
</dbReference>
<evidence type="ECO:0000313" key="3">
    <source>
        <dbReference type="Proteomes" id="UP000017786"/>
    </source>
</evidence>
<evidence type="ECO:0000313" key="2">
    <source>
        <dbReference type="EMBL" id="AGZ49572.1"/>
    </source>
</evidence>
<protein>
    <submittedName>
        <fullName evidence="2">Uncharacterized protein</fullName>
    </submittedName>
</protein>
<dbReference type="EMBL" id="CP006835">
    <property type="protein sequence ID" value="AGZ49572.1"/>
    <property type="molecule type" value="Genomic_DNA"/>
</dbReference>